<dbReference type="AlphaFoldDB" id="A0AAW2Y0J3"/>
<gene>
    <name evidence="1" type="ORF">Slati_0464200</name>
</gene>
<sequence length="111" mass="12885">MWRAEQLRKINDQVDRISREMQELRRPIEMGPRAPLEMDNVIVRTGSPYIPEILVETLGHNVKIPDSPKYYGETDPKEQLTAFDNILQLYGLSDALCYQIFITTLYGKAQE</sequence>
<reference evidence="1" key="1">
    <citation type="submission" date="2020-06" db="EMBL/GenBank/DDBJ databases">
        <authorList>
            <person name="Li T."/>
            <person name="Hu X."/>
            <person name="Zhang T."/>
            <person name="Song X."/>
            <person name="Zhang H."/>
            <person name="Dai N."/>
            <person name="Sheng W."/>
            <person name="Hou X."/>
            <person name="Wei L."/>
        </authorList>
    </citation>
    <scope>NUCLEOTIDE SEQUENCE</scope>
    <source>
        <strain evidence="1">KEN1</strain>
        <tissue evidence="1">Leaf</tissue>
    </source>
</reference>
<reference evidence="1" key="2">
    <citation type="journal article" date="2024" name="Plant">
        <title>Genomic evolution and insights into agronomic trait innovations of Sesamum species.</title>
        <authorList>
            <person name="Miao H."/>
            <person name="Wang L."/>
            <person name="Qu L."/>
            <person name="Liu H."/>
            <person name="Sun Y."/>
            <person name="Le M."/>
            <person name="Wang Q."/>
            <person name="Wei S."/>
            <person name="Zheng Y."/>
            <person name="Lin W."/>
            <person name="Duan Y."/>
            <person name="Cao H."/>
            <person name="Xiong S."/>
            <person name="Wang X."/>
            <person name="Wei L."/>
            <person name="Li C."/>
            <person name="Ma Q."/>
            <person name="Ju M."/>
            <person name="Zhao R."/>
            <person name="Li G."/>
            <person name="Mu C."/>
            <person name="Tian Q."/>
            <person name="Mei H."/>
            <person name="Zhang T."/>
            <person name="Gao T."/>
            <person name="Zhang H."/>
        </authorList>
    </citation>
    <scope>NUCLEOTIDE SEQUENCE</scope>
    <source>
        <strain evidence="1">KEN1</strain>
    </source>
</reference>
<comment type="caution">
    <text evidence="1">The sequence shown here is derived from an EMBL/GenBank/DDBJ whole genome shotgun (WGS) entry which is preliminary data.</text>
</comment>
<evidence type="ECO:0000313" key="1">
    <source>
        <dbReference type="EMBL" id="KAL0458370.1"/>
    </source>
</evidence>
<name>A0AAW2Y0J3_9LAMI</name>
<dbReference type="EMBL" id="JACGWN010000002">
    <property type="protein sequence ID" value="KAL0458370.1"/>
    <property type="molecule type" value="Genomic_DNA"/>
</dbReference>
<organism evidence="1">
    <name type="scientific">Sesamum latifolium</name>
    <dbReference type="NCBI Taxonomy" id="2727402"/>
    <lineage>
        <taxon>Eukaryota</taxon>
        <taxon>Viridiplantae</taxon>
        <taxon>Streptophyta</taxon>
        <taxon>Embryophyta</taxon>
        <taxon>Tracheophyta</taxon>
        <taxon>Spermatophyta</taxon>
        <taxon>Magnoliopsida</taxon>
        <taxon>eudicotyledons</taxon>
        <taxon>Gunneridae</taxon>
        <taxon>Pentapetalae</taxon>
        <taxon>asterids</taxon>
        <taxon>lamiids</taxon>
        <taxon>Lamiales</taxon>
        <taxon>Pedaliaceae</taxon>
        <taxon>Sesamum</taxon>
    </lineage>
</organism>
<protein>
    <submittedName>
        <fullName evidence="1">Uncharacterized protein</fullName>
    </submittedName>
</protein>
<accession>A0AAW2Y0J3</accession>
<proteinExistence type="predicted"/>